<keyword evidence="4" id="KW-1185">Reference proteome</keyword>
<dbReference type="InterPro" id="IPR018378">
    <property type="entry name" value="C-type_lectin_CS"/>
</dbReference>
<dbReference type="SUPFAM" id="SSF56436">
    <property type="entry name" value="C-type lectin-like"/>
    <property type="match status" value="2"/>
</dbReference>
<feature type="domain" description="C-type lectin" evidence="2">
    <location>
        <begin position="129"/>
        <end position="247"/>
    </location>
</feature>
<gene>
    <name evidence="3" type="ORF">XNOV1_A029486</name>
</gene>
<protein>
    <submittedName>
        <fullName evidence="3">Macrophage mannose receptor 1-like</fullName>
    </submittedName>
</protein>
<evidence type="ECO:0000313" key="4">
    <source>
        <dbReference type="Proteomes" id="UP001178508"/>
    </source>
</evidence>
<evidence type="ECO:0000259" key="2">
    <source>
        <dbReference type="PROSITE" id="PS50041"/>
    </source>
</evidence>
<keyword evidence="1" id="KW-1015">Disulfide bond</keyword>
<reference evidence="3" key="1">
    <citation type="submission" date="2023-08" db="EMBL/GenBank/DDBJ databases">
        <authorList>
            <person name="Alioto T."/>
            <person name="Alioto T."/>
            <person name="Gomez Garrido J."/>
        </authorList>
    </citation>
    <scope>NUCLEOTIDE SEQUENCE</scope>
</reference>
<dbReference type="PANTHER" id="PTHR45784">
    <property type="entry name" value="C-TYPE LECTIN DOMAIN FAMILY 20 MEMBER A-RELATED"/>
    <property type="match status" value="1"/>
</dbReference>
<sequence>MKLTGQKTDEAAGLFVYIEEPTKTSQNIEESKADPVTLERLRLSVSRPLKDLVSEWMMWDMLQKHRSEFGRRVDEVWVQLDLHFSLCSCRHRQLRPHSKPAEERMEKVLQSIVLLSGLCAVSADVKRLYHFVYEPKTLPEARSYCREKYTDLATVESEEDVKLLNSLVNSSKLSDSAHQAWIGLTFSTNSWRWSLSDPGFYQPGEADFRRWNPGEPNYIHSDQCAVMYSIGTWNNIPCSRVLWPMCSDVSGSTATFVIISSSMSWTEGQSYCREHHTDLASVRNMEENQKIRELIPPEGYVSIGLTTDLWGWSDGSQTSFRYWSPVSGSGEPCVAADFSHSGRWERFHCESKKASVCYQVSTGTMTVVKVKLVRRSSSVDPNDPAAMEDILKQLQQSLKDQGVQGGLRLTWRKQSDGLVFHRAEGGPTEG</sequence>
<dbReference type="SMART" id="SM00034">
    <property type="entry name" value="CLECT"/>
    <property type="match status" value="2"/>
</dbReference>
<name>A0AAV1HHU1_XYRNO</name>
<proteinExistence type="predicted"/>
<evidence type="ECO:0000313" key="3">
    <source>
        <dbReference type="EMBL" id="CAJ1084309.1"/>
    </source>
</evidence>
<dbReference type="Gene3D" id="3.10.100.10">
    <property type="entry name" value="Mannose-Binding Protein A, subunit A"/>
    <property type="match status" value="2"/>
</dbReference>
<evidence type="ECO:0000256" key="1">
    <source>
        <dbReference type="ARBA" id="ARBA00023157"/>
    </source>
</evidence>
<dbReference type="EMBL" id="OY660885">
    <property type="protein sequence ID" value="CAJ1084309.1"/>
    <property type="molecule type" value="Genomic_DNA"/>
</dbReference>
<feature type="domain" description="C-type lectin" evidence="2">
    <location>
        <begin position="251"/>
        <end position="358"/>
    </location>
</feature>
<dbReference type="InterPro" id="IPR001304">
    <property type="entry name" value="C-type_lectin-like"/>
</dbReference>
<dbReference type="InterPro" id="IPR016187">
    <property type="entry name" value="CTDL_fold"/>
</dbReference>
<dbReference type="Pfam" id="PF00059">
    <property type="entry name" value="Lectin_C"/>
    <property type="match status" value="2"/>
</dbReference>
<organism evidence="3 4">
    <name type="scientific">Xyrichtys novacula</name>
    <name type="common">Pearly razorfish</name>
    <name type="synonym">Hemipteronotus novacula</name>
    <dbReference type="NCBI Taxonomy" id="13765"/>
    <lineage>
        <taxon>Eukaryota</taxon>
        <taxon>Metazoa</taxon>
        <taxon>Chordata</taxon>
        <taxon>Craniata</taxon>
        <taxon>Vertebrata</taxon>
        <taxon>Euteleostomi</taxon>
        <taxon>Actinopterygii</taxon>
        <taxon>Neopterygii</taxon>
        <taxon>Teleostei</taxon>
        <taxon>Neoteleostei</taxon>
        <taxon>Acanthomorphata</taxon>
        <taxon>Eupercaria</taxon>
        <taxon>Labriformes</taxon>
        <taxon>Labridae</taxon>
        <taxon>Xyrichtys</taxon>
    </lineage>
</organism>
<dbReference type="InterPro" id="IPR016186">
    <property type="entry name" value="C-type_lectin-like/link_sf"/>
</dbReference>
<dbReference type="PROSITE" id="PS50041">
    <property type="entry name" value="C_TYPE_LECTIN_2"/>
    <property type="match status" value="2"/>
</dbReference>
<dbReference type="AlphaFoldDB" id="A0AAV1HHU1"/>
<keyword evidence="3" id="KW-0675">Receptor</keyword>
<dbReference type="Proteomes" id="UP001178508">
    <property type="component" value="Chromosome 22"/>
</dbReference>
<dbReference type="PROSITE" id="PS00615">
    <property type="entry name" value="C_TYPE_LECTIN_1"/>
    <property type="match status" value="1"/>
</dbReference>
<dbReference type="PANTHER" id="PTHR45784:SF3">
    <property type="entry name" value="C-TYPE LECTIN DOMAIN FAMILY 4 MEMBER K-LIKE-RELATED"/>
    <property type="match status" value="1"/>
</dbReference>
<accession>A0AAV1HHU1</accession>